<reference evidence="2" key="1">
    <citation type="submission" date="2024-01" db="EMBL/GenBank/DDBJ databases">
        <authorList>
            <person name="Webb A."/>
        </authorList>
    </citation>
    <scope>NUCLEOTIDE SEQUENCE</scope>
    <source>
        <strain evidence="2">Pm1</strain>
    </source>
</reference>
<evidence type="ECO:0000313" key="2">
    <source>
        <dbReference type="EMBL" id="CAK7899628.1"/>
    </source>
</evidence>
<organism evidence="2 3">
    <name type="scientific">Peronospora matthiolae</name>
    <dbReference type="NCBI Taxonomy" id="2874970"/>
    <lineage>
        <taxon>Eukaryota</taxon>
        <taxon>Sar</taxon>
        <taxon>Stramenopiles</taxon>
        <taxon>Oomycota</taxon>
        <taxon>Peronosporomycetes</taxon>
        <taxon>Peronosporales</taxon>
        <taxon>Peronosporaceae</taxon>
        <taxon>Peronospora</taxon>
    </lineage>
</organism>
<accession>A0AAV1T608</accession>
<sequence length="143" mass="15985">MEGWQLDQLAQGYFLKALENLLSNDPVLKILKPKRIGKIRGPISPLKAATNPLDKINAIVKLLHDFKYVAGVFDVKKLLRCNQDQVVHACQSLYDKLIPLTGRYEPTHQDFNAIADVPRGNHTGSSQYASAQSEMESEDSVHT</sequence>
<protein>
    <submittedName>
        <fullName evidence="2">Uncharacterized protein</fullName>
    </submittedName>
</protein>
<dbReference type="Proteomes" id="UP001162060">
    <property type="component" value="Unassembled WGS sequence"/>
</dbReference>
<evidence type="ECO:0000256" key="1">
    <source>
        <dbReference type="SAM" id="MobiDB-lite"/>
    </source>
</evidence>
<gene>
    <name evidence="2" type="ORF">PM001_LOCUS1912</name>
</gene>
<dbReference type="EMBL" id="CAKLBY020000016">
    <property type="protein sequence ID" value="CAK7899628.1"/>
    <property type="molecule type" value="Genomic_DNA"/>
</dbReference>
<name>A0AAV1T608_9STRA</name>
<proteinExistence type="predicted"/>
<dbReference type="AlphaFoldDB" id="A0AAV1T608"/>
<evidence type="ECO:0000313" key="3">
    <source>
        <dbReference type="Proteomes" id="UP001162060"/>
    </source>
</evidence>
<comment type="caution">
    <text evidence="2">The sequence shown here is derived from an EMBL/GenBank/DDBJ whole genome shotgun (WGS) entry which is preliminary data.</text>
</comment>
<feature type="compositionally biased region" description="Polar residues" evidence="1">
    <location>
        <begin position="122"/>
        <end position="134"/>
    </location>
</feature>
<feature type="region of interest" description="Disordered" evidence="1">
    <location>
        <begin position="114"/>
        <end position="143"/>
    </location>
</feature>